<evidence type="ECO:0008006" key="3">
    <source>
        <dbReference type="Google" id="ProtNLM"/>
    </source>
</evidence>
<reference evidence="1 2" key="1">
    <citation type="submission" date="2019-07" db="EMBL/GenBank/DDBJ databases">
        <title>Whole genome shotgun sequence of Pseudoalteromonas espejiana NBRC 102222.</title>
        <authorList>
            <person name="Hosoyama A."/>
            <person name="Uohara A."/>
            <person name="Ohji S."/>
            <person name="Ichikawa N."/>
        </authorList>
    </citation>
    <scope>NUCLEOTIDE SEQUENCE [LARGE SCALE GENOMIC DNA]</scope>
    <source>
        <strain evidence="1 2">NBRC 102222</strain>
    </source>
</reference>
<dbReference type="OrthoDB" id="5402285at2"/>
<evidence type="ECO:0000313" key="1">
    <source>
        <dbReference type="EMBL" id="GEK53969.1"/>
    </source>
</evidence>
<protein>
    <recommendedName>
        <fullName evidence="3">DNA-binding protein</fullName>
    </recommendedName>
</protein>
<name>A0A510XSH5_9GAMM</name>
<sequence length="83" mass="9631">MIKNEFTLLSAKELSAFIKFSPDYINRKLKDNVFFEGKHYIRPFGSRKIFYLLETVMEEMYDTAAKAKRELIIPLANGGVCYG</sequence>
<organism evidence="1 2">
    <name type="scientific">Pseudoalteromonas espejiana</name>
    <dbReference type="NCBI Taxonomy" id="28107"/>
    <lineage>
        <taxon>Bacteria</taxon>
        <taxon>Pseudomonadati</taxon>
        <taxon>Pseudomonadota</taxon>
        <taxon>Gammaproteobacteria</taxon>
        <taxon>Alteromonadales</taxon>
        <taxon>Pseudoalteromonadaceae</taxon>
        <taxon>Pseudoalteromonas</taxon>
    </lineage>
</organism>
<accession>A0A510XSH5</accession>
<dbReference type="EMBL" id="BJUM01000006">
    <property type="protein sequence ID" value="GEK53969.1"/>
    <property type="molecule type" value="Genomic_DNA"/>
</dbReference>
<dbReference type="RefSeq" id="WP_089347855.1">
    <property type="nucleotide sequence ID" value="NZ_BJUM01000006.1"/>
</dbReference>
<keyword evidence="2" id="KW-1185">Reference proteome</keyword>
<dbReference type="AlphaFoldDB" id="A0A510XSH5"/>
<comment type="caution">
    <text evidence="1">The sequence shown here is derived from an EMBL/GenBank/DDBJ whole genome shotgun (WGS) entry which is preliminary data.</text>
</comment>
<gene>
    <name evidence="1" type="ORF">PES01_08140</name>
</gene>
<evidence type="ECO:0000313" key="2">
    <source>
        <dbReference type="Proteomes" id="UP000321419"/>
    </source>
</evidence>
<dbReference type="Proteomes" id="UP000321419">
    <property type="component" value="Unassembled WGS sequence"/>
</dbReference>
<proteinExistence type="predicted"/>